<proteinExistence type="predicted"/>
<dbReference type="GeneID" id="80402149"/>
<name>A0AA35GAK1_9CAUD</name>
<sequence length="40" mass="4624">MSLTGNNYCKFCGDLIEEERDPFNDVCSYCFPKLLEEATK</sequence>
<protein>
    <submittedName>
        <fullName evidence="1">Zn finger protein</fullName>
    </submittedName>
</protein>
<dbReference type="Proteomes" id="UP001162249">
    <property type="component" value="Segment"/>
</dbReference>
<keyword evidence="2" id="KW-1185">Reference proteome</keyword>
<dbReference type="EMBL" id="LC711080">
    <property type="protein sequence ID" value="BDI54994.1"/>
    <property type="molecule type" value="Genomic_DNA"/>
</dbReference>
<dbReference type="KEGG" id="vg:80402149"/>
<reference evidence="1 2" key="1">
    <citation type="journal article" date="2022" name="Nat. Microbiol.">
        <title>Three families of Asgard archaeal viruses identified in metagenome-assembled genomes.</title>
        <authorList>
            <person name="Medvedeva S."/>
            <person name="Sun J."/>
            <person name="Yutin N."/>
            <person name="Koonin E.V."/>
            <person name="Nunoura T."/>
            <person name="Rinke C."/>
            <person name="Krupovic M."/>
        </authorList>
    </citation>
    <scope>NUCLEOTIDE SEQUENCE [LARGE SCALE GENOMIC DNA]</scope>
    <source>
        <strain evidence="1">VerdaV4</strain>
    </source>
</reference>
<evidence type="ECO:0000313" key="2">
    <source>
        <dbReference type="Proteomes" id="UP001162249"/>
    </source>
</evidence>
<organism evidence="1 2">
    <name type="scientific">Lokiarchaeia virus VerdaV4</name>
    <dbReference type="NCBI Taxonomy" id="3070172"/>
    <lineage>
        <taxon>Viruses</taxon>
        <taxon>Duplodnaviria</taxon>
        <taxon>Heunggongvirae</taxon>
        <taxon>Uroviricota</taxon>
        <taxon>Caudoviricetes</taxon>
        <taxon>Verdandiviridae</taxon>
        <taxon>Dolusvirus</taxon>
        <taxon>Dolusvirus pacificense</taxon>
    </lineage>
</organism>
<dbReference type="RefSeq" id="YP_010772437.1">
    <property type="nucleotide sequence ID" value="NC_074643.1"/>
</dbReference>
<evidence type="ECO:0000313" key="1">
    <source>
        <dbReference type="EMBL" id="BDI54994.1"/>
    </source>
</evidence>
<accession>A0AA35GAK1</accession>